<evidence type="ECO:0000313" key="2">
    <source>
        <dbReference type="EMBL" id="PTN01888.1"/>
    </source>
</evidence>
<accession>A0A2T5BRI1</accession>
<proteinExistence type="predicted"/>
<dbReference type="RefSeq" id="WP_146159696.1">
    <property type="nucleotide sequence ID" value="NZ_NHSI01000051.1"/>
</dbReference>
<keyword evidence="3" id="KW-1185">Reference proteome</keyword>
<reference evidence="2 3" key="1">
    <citation type="submission" date="2018-04" db="EMBL/GenBank/DDBJ databases">
        <title>Genomic Encyclopedia of Archaeal and Bacterial Type Strains, Phase II (KMG-II): from individual species to whole genera.</title>
        <authorList>
            <person name="Goeker M."/>
        </authorList>
    </citation>
    <scope>NUCLEOTIDE SEQUENCE [LARGE SCALE GENOMIC DNA]</scope>
    <source>
        <strain evidence="2 3">DSM 18064</strain>
    </source>
</reference>
<dbReference type="InterPro" id="IPR036513">
    <property type="entry name" value="STAS_dom_sf"/>
</dbReference>
<dbReference type="Gene3D" id="3.30.750.24">
    <property type="entry name" value="STAS domain"/>
    <property type="match status" value="1"/>
</dbReference>
<evidence type="ECO:0000259" key="1">
    <source>
        <dbReference type="PROSITE" id="PS50801"/>
    </source>
</evidence>
<name>A0A2T5BRI1_9RHOB</name>
<dbReference type="PROSITE" id="PS50801">
    <property type="entry name" value="STAS"/>
    <property type="match status" value="1"/>
</dbReference>
<organism evidence="2 3">
    <name type="scientific">Rhodovulum imhoffii</name>
    <dbReference type="NCBI Taxonomy" id="365340"/>
    <lineage>
        <taxon>Bacteria</taxon>
        <taxon>Pseudomonadati</taxon>
        <taxon>Pseudomonadota</taxon>
        <taxon>Alphaproteobacteria</taxon>
        <taxon>Rhodobacterales</taxon>
        <taxon>Paracoccaceae</taxon>
        <taxon>Rhodovulum</taxon>
    </lineage>
</organism>
<gene>
    <name evidence="2" type="ORF">C8N32_10912</name>
</gene>
<evidence type="ECO:0000313" key="3">
    <source>
        <dbReference type="Proteomes" id="UP000243859"/>
    </source>
</evidence>
<dbReference type="EMBL" id="QAAA01000009">
    <property type="protein sequence ID" value="PTN01888.1"/>
    <property type="molecule type" value="Genomic_DNA"/>
</dbReference>
<dbReference type="InterPro" id="IPR058548">
    <property type="entry name" value="MlaB-like_STAS"/>
</dbReference>
<comment type="caution">
    <text evidence="2">The sequence shown here is derived from an EMBL/GenBank/DDBJ whole genome shotgun (WGS) entry which is preliminary data.</text>
</comment>
<protein>
    <submittedName>
        <fullName evidence="2">Chemotaxis protein CheX</fullName>
    </submittedName>
</protein>
<sequence length="86" mass="9596">MAPRRSPSAPDALYCFLNAARGRPVIIDVGRVEVVDAPRMQILLCAEREWRSAGVKFRLSNCTEIFRRGASMLGVDMEIFEQEPGA</sequence>
<dbReference type="AlphaFoldDB" id="A0A2T5BRI1"/>
<dbReference type="Proteomes" id="UP000243859">
    <property type="component" value="Unassembled WGS sequence"/>
</dbReference>
<dbReference type="Pfam" id="PF13466">
    <property type="entry name" value="STAS_2"/>
    <property type="match status" value="1"/>
</dbReference>
<dbReference type="OrthoDB" id="7860738at2"/>
<dbReference type="InterPro" id="IPR002645">
    <property type="entry name" value="STAS_dom"/>
</dbReference>
<feature type="domain" description="STAS" evidence="1">
    <location>
        <begin position="1"/>
        <end position="86"/>
    </location>
</feature>
<dbReference type="SUPFAM" id="SSF52091">
    <property type="entry name" value="SpoIIaa-like"/>
    <property type="match status" value="1"/>
</dbReference>